<evidence type="ECO:0000256" key="2">
    <source>
        <dbReference type="ARBA" id="ARBA00022695"/>
    </source>
</evidence>
<comment type="catalytic activity">
    <reaction evidence="7">
        <text>L-tyrosyl-[protein] + ATP = O-(5'-adenylyl)-L-tyrosyl-[protein] + diphosphate</text>
        <dbReference type="Rhea" id="RHEA:54288"/>
        <dbReference type="Rhea" id="RHEA-COMP:10136"/>
        <dbReference type="Rhea" id="RHEA-COMP:13846"/>
        <dbReference type="ChEBI" id="CHEBI:30616"/>
        <dbReference type="ChEBI" id="CHEBI:33019"/>
        <dbReference type="ChEBI" id="CHEBI:46858"/>
        <dbReference type="ChEBI" id="CHEBI:83624"/>
        <dbReference type="EC" id="2.7.7.108"/>
    </reaction>
</comment>
<sequence length="395" mass="44756">MSEFDRQNKQYTREELIEQVNADAQVRAFELLETPSLVPGNFDANHLKAVHGFIFQDSSDLLPVGEYRERVPSDCFHYKAREIYPDGIEIYYANDPNDDKLNAILSDSIPKIQAAKNVDEFASDMADMYARLDYQHPFAEGNSRTLRTFTHMAAQDAGFELDWSNTAVDRFKRAELYVARDMHMIDANFDFSNEHLNKLAKTNLAEYEKHVEYMNAGTAGYLRQCQENFGFRPLNEIIKDSTKALNLELDLVNSNPQNNGQQLADFLNPDNSKILERVQRSLAKSRVAESEKDSTIESLTHALANNQARGIDVEHPVASKSYNGKLLAVDEVSIIQQTKLGRIVEHPIERVQGLQGNKLTDVIKISYDFNLKGKVTNENTQALSNEQTNDFGPSP</sequence>
<keyword evidence="3" id="KW-0547">Nucleotide-binding</keyword>
<dbReference type="GO" id="GO:0051302">
    <property type="term" value="P:regulation of cell division"/>
    <property type="evidence" value="ECO:0007669"/>
    <property type="project" value="TreeGrafter"/>
</dbReference>
<dbReference type="EC" id="2.7.7.108" evidence="5"/>
<dbReference type="Gene3D" id="1.10.3290.10">
    <property type="entry name" value="Fido-like domain"/>
    <property type="match status" value="1"/>
</dbReference>
<keyword evidence="1" id="KW-0808">Transferase</keyword>
<dbReference type="Pfam" id="PF02661">
    <property type="entry name" value="Fic"/>
    <property type="match status" value="1"/>
</dbReference>
<evidence type="ECO:0000256" key="4">
    <source>
        <dbReference type="ARBA" id="ARBA00022840"/>
    </source>
</evidence>
<dbReference type="InterPro" id="IPR003812">
    <property type="entry name" value="Fido"/>
</dbReference>
<dbReference type="PANTHER" id="PTHR39560">
    <property type="entry name" value="PROTEIN ADENYLYLTRANSFERASE FIC-RELATED"/>
    <property type="match status" value="1"/>
</dbReference>
<evidence type="ECO:0000256" key="6">
    <source>
        <dbReference type="ARBA" id="ARBA00047939"/>
    </source>
</evidence>
<evidence type="ECO:0000256" key="5">
    <source>
        <dbReference type="ARBA" id="ARBA00034531"/>
    </source>
</evidence>
<dbReference type="GO" id="GO:0070733">
    <property type="term" value="F:AMPylase activity"/>
    <property type="evidence" value="ECO:0007669"/>
    <property type="project" value="UniProtKB-EC"/>
</dbReference>
<dbReference type="AlphaFoldDB" id="A0A2D2LX04"/>
<name>A0A2D2LX04_FAUOS</name>
<gene>
    <name evidence="9" type="ORF">NP7_09310</name>
</gene>
<keyword evidence="2" id="KW-0548">Nucleotidyltransferase</keyword>
<protein>
    <recommendedName>
        <fullName evidence="5">protein adenylyltransferase</fullName>
        <ecNumber evidence="5">2.7.7.108</ecNumber>
    </recommendedName>
</protein>
<dbReference type="InterPro" id="IPR036597">
    <property type="entry name" value="Fido-like_dom_sf"/>
</dbReference>
<dbReference type="GO" id="GO:0005524">
    <property type="term" value="F:ATP binding"/>
    <property type="evidence" value="ECO:0007669"/>
    <property type="project" value="UniProtKB-KW"/>
</dbReference>
<proteinExistence type="predicted"/>
<keyword evidence="4" id="KW-0067">ATP-binding</keyword>
<evidence type="ECO:0000259" key="8">
    <source>
        <dbReference type="PROSITE" id="PS51459"/>
    </source>
</evidence>
<evidence type="ECO:0000256" key="1">
    <source>
        <dbReference type="ARBA" id="ARBA00022679"/>
    </source>
</evidence>
<evidence type="ECO:0000313" key="9">
    <source>
        <dbReference type="EMBL" id="ATR79559.1"/>
    </source>
</evidence>
<evidence type="ECO:0000256" key="7">
    <source>
        <dbReference type="ARBA" id="ARBA00048696"/>
    </source>
</evidence>
<reference evidence="10" key="1">
    <citation type="submission" date="2017-10" db="EMBL/GenBank/DDBJ databases">
        <title>Complete genome sequence of Moraxella osloensis NP7 isolated from human skin.</title>
        <authorList>
            <person name="Lee K."/>
            <person name="Lim J.Y."/>
            <person name="Hwang I."/>
        </authorList>
    </citation>
    <scope>NUCLEOTIDE SEQUENCE [LARGE SCALE GENOMIC DNA]</scope>
    <source>
        <strain evidence="10">NP7</strain>
        <plasmid evidence="10">pnp7-1</plasmid>
    </source>
</reference>
<dbReference type="RefSeq" id="WP_100270931.1">
    <property type="nucleotide sequence ID" value="NZ_CP024444.1"/>
</dbReference>
<evidence type="ECO:0000256" key="3">
    <source>
        <dbReference type="ARBA" id="ARBA00022741"/>
    </source>
</evidence>
<organism evidence="9 10">
    <name type="scientific">Faucicola osloensis</name>
    <name type="common">Moraxella osloensis</name>
    <dbReference type="NCBI Taxonomy" id="34062"/>
    <lineage>
        <taxon>Bacteria</taxon>
        <taxon>Pseudomonadati</taxon>
        <taxon>Pseudomonadota</taxon>
        <taxon>Gammaproteobacteria</taxon>
        <taxon>Moraxellales</taxon>
        <taxon>Moraxellaceae</taxon>
        <taxon>Faucicola</taxon>
    </lineage>
</organism>
<dbReference type="SUPFAM" id="SSF140931">
    <property type="entry name" value="Fic-like"/>
    <property type="match status" value="1"/>
</dbReference>
<evidence type="ECO:0000313" key="10">
    <source>
        <dbReference type="Proteomes" id="UP000229340"/>
    </source>
</evidence>
<keyword evidence="9" id="KW-0614">Plasmid</keyword>
<dbReference type="EMBL" id="CP024444">
    <property type="protein sequence ID" value="ATR79559.1"/>
    <property type="molecule type" value="Genomic_DNA"/>
</dbReference>
<dbReference type="PANTHER" id="PTHR39560:SF1">
    <property type="entry name" value="PROTEIN ADENYLYLTRANSFERASE FIC-RELATED"/>
    <property type="match status" value="1"/>
</dbReference>
<feature type="domain" description="Fido" evidence="8">
    <location>
        <begin position="42"/>
        <end position="202"/>
    </location>
</feature>
<comment type="catalytic activity">
    <reaction evidence="6">
        <text>L-threonyl-[protein] + ATP = 3-O-(5'-adenylyl)-L-threonyl-[protein] + diphosphate</text>
        <dbReference type="Rhea" id="RHEA:54292"/>
        <dbReference type="Rhea" id="RHEA-COMP:11060"/>
        <dbReference type="Rhea" id="RHEA-COMP:13847"/>
        <dbReference type="ChEBI" id="CHEBI:30013"/>
        <dbReference type="ChEBI" id="CHEBI:30616"/>
        <dbReference type="ChEBI" id="CHEBI:33019"/>
        <dbReference type="ChEBI" id="CHEBI:138113"/>
        <dbReference type="EC" id="2.7.7.108"/>
    </reaction>
</comment>
<accession>A0A2D2LX04</accession>
<dbReference type="Proteomes" id="UP000229340">
    <property type="component" value="Plasmid pNP7-1"/>
</dbReference>
<geneLocation type="plasmid" evidence="10">
    <name>pnp7-1</name>
</geneLocation>
<dbReference type="PROSITE" id="PS51459">
    <property type="entry name" value="FIDO"/>
    <property type="match status" value="1"/>
</dbReference>